<keyword evidence="15" id="KW-1185">Reference proteome</keyword>
<protein>
    <recommendedName>
        <fullName evidence="11">CDP-archaeol synthase</fullName>
        <ecNumber evidence="11">2.7.7.67</ecNumber>
    </recommendedName>
    <alternativeName>
        <fullName evidence="11">CDP-2,3-bis-(O-geranylgeranyl)-sn-glycerol synthase</fullName>
    </alternativeName>
</protein>
<keyword evidence="2 11" id="KW-0444">Lipid biosynthesis</keyword>
<evidence type="ECO:0000313" key="13">
    <source>
        <dbReference type="EMBL" id="GGI82576.1"/>
    </source>
</evidence>
<keyword evidence="7 11" id="KW-0443">Lipid metabolism</keyword>
<comment type="pathway">
    <text evidence="11">Membrane lipid metabolism; glycerophospholipid metabolism.</text>
</comment>
<evidence type="ECO:0000256" key="9">
    <source>
        <dbReference type="ARBA" id="ARBA00023209"/>
    </source>
</evidence>
<evidence type="ECO:0000256" key="8">
    <source>
        <dbReference type="ARBA" id="ARBA00023136"/>
    </source>
</evidence>
<proteinExistence type="inferred from homology"/>
<comment type="similarity">
    <text evidence="11">Belongs to the CDP-archaeol synthase family.</text>
</comment>
<dbReference type="PANTHER" id="PTHR39650:SF1">
    <property type="entry name" value="CDP-ARCHAEOL SYNTHASE"/>
    <property type="match status" value="1"/>
</dbReference>
<dbReference type="EMBL" id="AP026830">
    <property type="protein sequence ID" value="BDR92604.1"/>
    <property type="molecule type" value="Genomic_DNA"/>
</dbReference>
<evidence type="ECO:0000256" key="1">
    <source>
        <dbReference type="ARBA" id="ARBA00022475"/>
    </source>
</evidence>
<dbReference type="Proteomes" id="UP000657075">
    <property type="component" value="Unassembled WGS sequence"/>
</dbReference>
<keyword evidence="10 11" id="KW-1208">Phospholipid metabolism</keyword>
<dbReference type="EMBL" id="BMNM01000009">
    <property type="protein sequence ID" value="GGI82576.1"/>
    <property type="molecule type" value="Genomic_DNA"/>
</dbReference>
<name>A0A830E8P6_9CREN</name>
<dbReference type="InterPro" id="IPR002726">
    <property type="entry name" value="CarS_archaea"/>
</dbReference>
<accession>A0A830E8P6</accession>
<evidence type="ECO:0000313" key="12">
    <source>
        <dbReference type="EMBL" id="BDR92604.1"/>
    </source>
</evidence>
<dbReference type="RefSeq" id="WP_188603739.1">
    <property type="nucleotide sequence ID" value="NZ_AP026830.1"/>
</dbReference>
<comment type="cofactor">
    <cofactor evidence="11">
        <name>Mg(2+)</name>
        <dbReference type="ChEBI" id="CHEBI:18420"/>
    </cofactor>
</comment>
<comment type="function">
    <text evidence="11">Catalyzes the formation of CDP-2,3-bis-(O-geranylgeranyl)-sn-glycerol (CDP-archaeol) from 2,3-bis-(O-geranylgeranyl)-sn-glycerol 1-phosphate (DGGGP) and CTP. This reaction is the third ether-bond-formation step in the biosynthesis of archaeal membrane lipids.</text>
</comment>
<evidence type="ECO:0000256" key="7">
    <source>
        <dbReference type="ARBA" id="ARBA00023098"/>
    </source>
</evidence>
<keyword evidence="1 11" id="KW-1003">Cell membrane</keyword>
<keyword evidence="4 11" id="KW-0812">Transmembrane</keyword>
<keyword evidence="8 11" id="KW-0472">Membrane</keyword>
<dbReference type="HAMAP" id="MF_01117">
    <property type="entry name" value="CDP_archaeol_synth"/>
    <property type="match status" value="1"/>
</dbReference>
<keyword evidence="6 11" id="KW-1133">Transmembrane helix</keyword>
<feature type="transmembrane region" description="Helical" evidence="11">
    <location>
        <begin position="122"/>
        <end position="142"/>
    </location>
</feature>
<dbReference type="AlphaFoldDB" id="A0A830E8P6"/>
<dbReference type="PANTHER" id="PTHR39650">
    <property type="entry name" value="CDP-ARCHAEOL SYNTHASE"/>
    <property type="match status" value="1"/>
</dbReference>
<evidence type="ECO:0000256" key="10">
    <source>
        <dbReference type="ARBA" id="ARBA00023264"/>
    </source>
</evidence>
<evidence type="ECO:0000256" key="3">
    <source>
        <dbReference type="ARBA" id="ARBA00022679"/>
    </source>
</evidence>
<evidence type="ECO:0000313" key="14">
    <source>
        <dbReference type="Proteomes" id="UP000657075"/>
    </source>
</evidence>
<gene>
    <name evidence="11" type="primary">carS</name>
    <name evidence="13" type="ORF">GCM10007112_19180</name>
    <name evidence="12" type="ORF">Vsou_16970</name>
</gene>
<dbReference type="GeneID" id="76207243"/>
<dbReference type="GO" id="GO:0043338">
    <property type="term" value="F:CDP-2,3-bis-(O-geranylgeranyl)-sn-glycerol synthase activity"/>
    <property type="evidence" value="ECO:0007669"/>
    <property type="project" value="UniProtKB-EC"/>
</dbReference>
<evidence type="ECO:0000256" key="2">
    <source>
        <dbReference type="ARBA" id="ARBA00022516"/>
    </source>
</evidence>
<keyword evidence="9 11" id="KW-0594">Phospholipid biosynthesis</keyword>
<reference evidence="13" key="1">
    <citation type="journal article" date="2014" name="Int. J. Syst. Evol. Microbiol.">
        <title>Complete genome sequence of Corynebacterium casei LMG S-19264T (=DSM 44701T), isolated from a smear-ripened cheese.</title>
        <authorList>
            <consortium name="US DOE Joint Genome Institute (JGI-PGF)"/>
            <person name="Walter F."/>
            <person name="Albersmeier A."/>
            <person name="Kalinowski J."/>
            <person name="Ruckert C."/>
        </authorList>
    </citation>
    <scope>NUCLEOTIDE SEQUENCE</scope>
    <source>
        <strain evidence="13">JCM 11219</strain>
    </source>
</reference>
<comment type="subcellular location">
    <subcellularLocation>
        <location evidence="11">Cell membrane</location>
        <topology evidence="11">Multi-pass membrane protein</topology>
    </subcellularLocation>
</comment>
<dbReference type="InterPro" id="IPR032690">
    <property type="entry name" value="CarS"/>
</dbReference>
<keyword evidence="5 11" id="KW-0460">Magnesium</keyword>
<dbReference type="Proteomes" id="UP001060771">
    <property type="component" value="Chromosome"/>
</dbReference>
<evidence type="ECO:0000313" key="15">
    <source>
        <dbReference type="Proteomes" id="UP001060771"/>
    </source>
</evidence>
<dbReference type="GO" id="GO:0005886">
    <property type="term" value="C:plasma membrane"/>
    <property type="evidence" value="ECO:0007669"/>
    <property type="project" value="UniProtKB-SubCell"/>
</dbReference>
<dbReference type="EC" id="2.7.7.67" evidence="11"/>
<evidence type="ECO:0000256" key="11">
    <source>
        <dbReference type="HAMAP-Rule" id="MF_01117"/>
    </source>
</evidence>
<reference evidence="15" key="3">
    <citation type="submission" date="2022-09" db="EMBL/GenBank/DDBJ databases">
        <title>Complete genome sequence of Vulcanisaeta souniana.</title>
        <authorList>
            <person name="Kato S."/>
            <person name="Itoh T."/>
            <person name="Ohkuma M."/>
        </authorList>
    </citation>
    <scope>NUCLEOTIDE SEQUENCE [LARGE SCALE GENOMIC DNA]</scope>
    <source>
        <strain evidence="15">JCM 11219</strain>
    </source>
</reference>
<evidence type="ECO:0000256" key="4">
    <source>
        <dbReference type="ARBA" id="ARBA00022692"/>
    </source>
</evidence>
<feature type="transmembrane region" description="Helical" evidence="11">
    <location>
        <begin position="148"/>
        <end position="172"/>
    </location>
</feature>
<dbReference type="Pfam" id="PF01864">
    <property type="entry name" value="CarS-like"/>
    <property type="match status" value="1"/>
</dbReference>
<keyword evidence="3 11" id="KW-0808">Transferase</keyword>
<dbReference type="NCBIfam" id="NF003114">
    <property type="entry name" value="PRK04032.1"/>
    <property type="match status" value="1"/>
</dbReference>
<feature type="transmembrane region" description="Helical" evidence="11">
    <location>
        <begin position="91"/>
        <end position="110"/>
    </location>
</feature>
<comment type="catalytic activity">
    <reaction evidence="11">
        <text>2,3-bis-O-(geranylgeranyl)-sn-glycerol 1-phosphate + CTP + H(+) = CDP-2,3-bis-O-(geranylgeranyl)-sn-glycerol + diphosphate</text>
        <dbReference type="Rhea" id="RHEA:25690"/>
        <dbReference type="ChEBI" id="CHEBI:15378"/>
        <dbReference type="ChEBI" id="CHEBI:33019"/>
        <dbReference type="ChEBI" id="CHEBI:37563"/>
        <dbReference type="ChEBI" id="CHEBI:58837"/>
        <dbReference type="ChEBI" id="CHEBI:58838"/>
        <dbReference type="EC" id="2.7.7.67"/>
    </reaction>
</comment>
<dbReference type="OrthoDB" id="45383at2157"/>
<reference evidence="13" key="2">
    <citation type="submission" date="2020-09" db="EMBL/GenBank/DDBJ databases">
        <authorList>
            <person name="Sun Q."/>
            <person name="Ohkuma M."/>
        </authorList>
    </citation>
    <scope>NUCLEOTIDE SEQUENCE</scope>
    <source>
        <strain evidence="13">JCM 11219</strain>
    </source>
</reference>
<sequence>MSLLWDFIITLLIIWPPYVANATPVVASKVFRRRTPMDFGRNFIDGRRLFGDGKTYEGFATGLLVGFIIGELTYMIVSSVVSVPSELPDPLAVFVMCIAALLGDLLGAFIKRRLGLPRGAPAPLLDQLDFLLAALLALWLIQPSALRAIYVMFAVLITPPIHLATNTVAYLLGLKREPW</sequence>
<organism evidence="13 14">
    <name type="scientific">Vulcanisaeta souniana JCM 11219</name>
    <dbReference type="NCBI Taxonomy" id="1293586"/>
    <lineage>
        <taxon>Archaea</taxon>
        <taxon>Thermoproteota</taxon>
        <taxon>Thermoprotei</taxon>
        <taxon>Thermoproteales</taxon>
        <taxon>Thermoproteaceae</taxon>
        <taxon>Vulcanisaeta</taxon>
    </lineage>
</organism>
<evidence type="ECO:0000256" key="6">
    <source>
        <dbReference type="ARBA" id="ARBA00022989"/>
    </source>
</evidence>
<dbReference type="GO" id="GO:0046474">
    <property type="term" value="P:glycerophospholipid biosynthetic process"/>
    <property type="evidence" value="ECO:0007669"/>
    <property type="project" value="UniProtKB-UniRule"/>
</dbReference>
<reference evidence="12" key="4">
    <citation type="journal article" date="2023" name="Microbiol. Resour. Announc.">
        <title>Complete Genome Sequence of Vulcanisaeta souniana Strain IC-059, a Hyperthermophilic Archaeon Isolated from Hot Spring Water in Japan.</title>
        <authorList>
            <person name="Kato S."/>
            <person name="Itoh T."/>
            <person name="Wu L."/>
            <person name="Ma J."/>
            <person name="Ohkuma M."/>
        </authorList>
    </citation>
    <scope>NUCLEOTIDE SEQUENCE</scope>
    <source>
        <strain evidence="12">JCM 11219</strain>
    </source>
</reference>
<evidence type="ECO:0000256" key="5">
    <source>
        <dbReference type="ARBA" id="ARBA00022842"/>
    </source>
</evidence>
<dbReference type="UniPathway" id="UPA00940"/>